<comment type="caution">
    <text evidence="4">The sequence shown here is derived from an EMBL/GenBank/DDBJ whole genome shotgun (WGS) entry which is preliminary data.</text>
</comment>
<feature type="transmembrane region" description="Helical" evidence="2">
    <location>
        <begin position="83"/>
        <end position="106"/>
    </location>
</feature>
<dbReference type="Pfam" id="PF20152">
    <property type="entry name" value="DUF6534"/>
    <property type="match status" value="1"/>
</dbReference>
<keyword evidence="5" id="KW-1185">Reference proteome</keyword>
<evidence type="ECO:0000313" key="5">
    <source>
        <dbReference type="Proteomes" id="UP000623467"/>
    </source>
</evidence>
<keyword evidence="2" id="KW-1133">Transmembrane helix</keyword>
<feature type="transmembrane region" description="Helical" evidence="2">
    <location>
        <begin position="225"/>
        <end position="247"/>
    </location>
</feature>
<evidence type="ECO:0000256" key="2">
    <source>
        <dbReference type="SAM" id="Phobius"/>
    </source>
</evidence>
<evidence type="ECO:0000256" key="1">
    <source>
        <dbReference type="SAM" id="MobiDB-lite"/>
    </source>
</evidence>
<feature type="transmembrane region" description="Helical" evidence="2">
    <location>
        <begin position="45"/>
        <end position="63"/>
    </location>
</feature>
<gene>
    <name evidence="4" type="ORF">MSAN_02030800</name>
</gene>
<name>A0A8H6XK24_9AGAR</name>
<dbReference type="InterPro" id="IPR045339">
    <property type="entry name" value="DUF6534"/>
</dbReference>
<proteinExistence type="predicted"/>
<feature type="domain" description="DUF6534" evidence="3">
    <location>
        <begin position="164"/>
        <end position="249"/>
    </location>
</feature>
<keyword evidence="2" id="KW-0812">Transmembrane</keyword>
<accession>A0A8H6XK24</accession>
<keyword evidence="2" id="KW-0472">Membrane</keyword>
<feature type="transmembrane region" description="Helical" evidence="2">
    <location>
        <begin position="196"/>
        <end position="219"/>
    </location>
</feature>
<feature type="region of interest" description="Disordered" evidence="1">
    <location>
        <begin position="287"/>
        <end position="311"/>
    </location>
</feature>
<dbReference type="EMBL" id="JACAZH010000026">
    <property type="protein sequence ID" value="KAF7341765.1"/>
    <property type="molecule type" value="Genomic_DNA"/>
</dbReference>
<feature type="compositionally biased region" description="Basic and acidic residues" evidence="1">
    <location>
        <begin position="292"/>
        <end position="311"/>
    </location>
</feature>
<organism evidence="4 5">
    <name type="scientific">Mycena sanguinolenta</name>
    <dbReference type="NCBI Taxonomy" id="230812"/>
    <lineage>
        <taxon>Eukaryota</taxon>
        <taxon>Fungi</taxon>
        <taxon>Dikarya</taxon>
        <taxon>Basidiomycota</taxon>
        <taxon>Agaricomycotina</taxon>
        <taxon>Agaricomycetes</taxon>
        <taxon>Agaricomycetidae</taxon>
        <taxon>Agaricales</taxon>
        <taxon>Marasmiineae</taxon>
        <taxon>Mycenaceae</taxon>
        <taxon>Mycena</taxon>
    </lineage>
</organism>
<protein>
    <recommendedName>
        <fullName evidence="3">DUF6534 domain-containing protein</fullName>
    </recommendedName>
</protein>
<evidence type="ECO:0000259" key="3">
    <source>
        <dbReference type="Pfam" id="PF20152"/>
    </source>
</evidence>
<dbReference type="OrthoDB" id="3203775at2759"/>
<feature type="transmembrane region" description="Helical" evidence="2">
    <location>
        <begin position="157"/>
        <end position="176"/>
    </location>
</feature>
<dbReference type="Proteomes" id="UP000623467">
    <property type="component" value="Unassembled WGS sequence"/>
</dbReference>
<feature type="transmembrane region" description="Helical" evidence="2">
    <location>
        <begin position="12"/>
        <end position="33"/>
    </location>
</feature>
<dbReference type="PANTHER" id="PTHR40465">
    <property type="entry name" value="CHROMOSOME 1, WHOLE GENOME SHOTGUN SEQUENCE"/>
    <property type="match status" value="1"/>
</dbReference>
<evidence type="ECO:0000313" key="4">
    <source>
        <dbReference type="EMBL" id="KAF7341765.1"/>
    </source>
</evidence>
<reference evidence="4" key="1">
    <citation type="submission" date="2020-05" db="EMBL/GenBank/DDBJ databases">
        <title>Mycena genomes resolve the evolution of fungal bioluminescence.</title>
        <authorList>
            <person name="Tsai I.J."/>
        </authorList>
    </citation>
    <scope>NUCLEOTIDE SEQUENCE</scope>
    <source>
        <strain evidence="4">160909Yilan</strain>
    </source>
</reference>
<sequence length="311" mass="34398">MAGLDDIFAPLLLGTWMASILFGLALGEAWTYFGSFQNDPWSRKGFVILTLVFNVVALIGDYAETYLPLVSFWEDSEAITKTYWPLPVYSIPNTILAIIVDFFLVYRLYSLSKQLWVAIFLCAVLAVAFAGYLIGFIPLMRGSGSISDRDNAKLGATINFIAMAVCDILTAAGLVWKLRTMRSNFSHTNSFIKRVIVGALQTGTATCICSILLLVTFLNNPESNVATFFIFQFAPLYSLTLLLNFNIRRTSGLSGSRTSDSRGEPTNNILMNGIQVHRTAIVTMDPTDSELEAGRQRTDEDKQDPDAGLKH</sequence>
<feature type="transmembrane region" description="Helical" evidence="2">
    <location>
        <begin position="115"/>
        <end position="137"/>
    </location>
</feature>
<dbReference type="PANTHER" id="PTHR40465:SF1">
    <property type="entry name" value="DUF6534 DOMAIN-CONTAINING PROTEIN"/>
    <property type="match status" value="1"/>
</dbReference>
<dbReference type="AlphaFoldDB" id="A0A8H6XK24"/>